<protein>
    <recommendedName>
        <fullName evidence="5">ATPase of the ABC class</fullName>
    </recommendedName>
</protein>
<dbReference type="PANTHER" id="PTHR38149">
    <property type="entry name" value="ATPASE"/>
    <property type="match status" value="1"/>
</dbReference>
<dbReference type="InterPro" id="IPR049069">
    <property type="entry name" value="MRB1590-like_C"/>
</dbReference>
<dbReference type="STRING" id="5643.A0A060S7W1"/>
<dbReference type="EMBL" id="CCBP010000019">
    <property type="protein sequence ID" value="CDO68483.1"/>
    <property type="molecule type" value="Genomic_DNA"/>
</dbReference>
<feature type="domain" description="ATPase of the ABC class C-terminal" evidence="1">
    <location>
        <begin position="96"/>
        <end position="371"/>
    </location>
</feature>
<evidence type="ECO:0008006" key="5">
    <source>
        <dbReference type="Google" id="ProtNLM"/>
    </source>
</evidence>
<reference evidence="3" key="1">
    <citation type="submission" date="2014-01" db="EMBL/GenBank/DDBJ databases">
        <title>The genome of the white-rot fungus Pycnoporus cinnabarinus: a basidiomycete model with a versatile arsenal for lignocellulosic biomass breakdown.</title>
        <authorList>
            <person name="Levasseur A."/>
            <person name="Lomascolo A."/>
            <person name="Ruiz-Duenas F.J."/>
            <person name="Uzan E."/>
            <person name="Piumi F."/>
            <person name="Kues U."/>
            <person name="Ram A.F.J."/>
            <person name="Murat C."/>
            <person name="Haon M."/>
            <person name="Benoit I."/>
            <person name="Arfi Y."/>
            <person name="Chevret D."/>
            <person name="Drula E."/>
            <person name="Kwon M.J."/>
            <person name="Gouret P."/>
            <person name="Lesage-Meessen L."/>
            <person name="Lombard V."/>
            <person name="Mariette J."/>
            <person name="Noirot C."/>
            <person name="Park J."/>
            <person name="Patyshakuliyeva A."/>
            <person name="Wieneger R.A.B."/>
            <person name="Wosten H.A.B."/>
            <person name="Martin F."/>
            <person name="Coutinho P.M."/>
            <person name="de Vries R."/>
            <person name="Martinez A.T."/>
            <person name="Klopp C."/>
            <person name="Pontarotti P."/>
            <person name="Henrissat B."/>
            <person name="Record E."/>
        </authorList>
    </citation>
    <scope>NUCLEOTIDE SEQUENCE [LARGE SCALE GENOMIC DNA]</scope>
    <source>
        <strain evidence="3">BRFM137</strain>
    </source>
</reference>
<dbReference type="HOGENOM" id="CLU_021720_1_0_1"/>
<name>A0A060S7W1_PYCCI</name>
<dbReference type="OrthoDB" id="189459at2759"/>
<feature type="domain" description="MRB1590-like C-terminal" evidence="2">
    <location>
        <begin position="386"/>
        <end position="480"/>
    </location>
</feature>
<sequence>MRVRVTHSVAAIPPALFNNKIRRVALCDYLTREVCAVLENHFAGRRGGGQQRSGGWAGEKGRTILGEQASQVFSSVVPALARTLLYTSHDATRMALFVDCVEDQEDLRQQVTSAGLVAFVPNDAILPRASGAADTPMKAASVVPFRSPPNLERTFILPHRGGISGMAVPRGITMIAGGGFHGKSTLLDALARGCYNHVPGDGREFLVTSSRCVSIQGEDGRAVHSVDISPFIADLPGGVSTASFSTQDASGSTSMAAGVVEAIEMGADTLLFDEDTCATNFLIRDRRMQRLVSADPITPLVYKVRAMLNDHGCSSILVIGGCGDYCDVADLVLEMRNYQCFDVTKAAKQIAQEIPSAVPEHEASHFGSIRARALDVSSLPSGDTKIVARKRTALEIGGGDALDLSALVQLVHDSQTRAIAAALKHLRRRAESPISLREVLQNLDGSMDSEGLDAIVQQDRIDGFLARPRLLELAMAINRLLMNVCDGDGDVEACAVYNA</sequence>
<gene>
    <name evidence="3" type="ORF">BN946_scf184499.g8</name>
</gene>
<evidence type="ECO:0000259" key="1">
    <source>
        <dbReference type="Pfam" id="PF09818"/>
    </source>
</evidence>
<organism evidence="3 4">
    <name type="scientific">Pycnoporus cinnabarinus</name>
    <name type="common">Cinnabar-red polypore</name>
    <name type="synonym">Trametes cinnabarina</name>
    <dbReference type="NCBI Taxonomy" id="5643"/>
    <lineage>
        <taxon>Eukaryota</taxon>
        <taxon>Fungi</taxon>
        <taxon>Dikarya</taxon>
        <taxon>Basidiomycota</taxon>
        <taxon>Agaricomycotina</taxon>
        <taxon>Agaricomycetes</taxon>
        <taxon>Polyporales</taxon>
        <taxon>Polyporaceae</taxon>
        <taxon>Trametes</taxon>
    </lineage>
</organism>
<keyword evidence="4" id="KW-1185">Reference proteome</keyword>
<dbReference type="Pfam" id="PF09818">
    <property type="entry name" value="ABC_ATPase"/>
    <property type="match status" value="1"/>
</dbReference>
<dbReference type="OMA" id="IRDRRMQ"/>
<accession>A0A060S7W1</accession>
<dbReference type="Pfam" id="PF21117">
    <property type="entry name" value="MRB1590_C"/>
    <property type="match status" value="1"/>
</dbReference>
<evidence type="ECO:0000313" key="4">
    <source>
        <dbReference type="Proteomes" id="UP000029665"/>
    </source>
</evidence>
<proteinExistence type="predicted"/>
<evidence type="ECO:0000259" key="2">
    <source>
        <dbReference type="Pfam" id="PF21117"/>
    </source>
</evidence>
<dbReference type="PANTHER" id="PTHR38149:SF1">
    <property type="entry name" value="ATPASE"/>
    <property type="match status" value="1"/>
</dbReference>
<dbReference type="InterPro" id="IPR046834">
    <property type="entry name" value="ABC_ATPase_C"/>
</dbReference>
<dbReference type="Proteomes" id="UP000029665">
    <property type="component" value="Unassembled WGS sequence"/>
</dbReference>
<dbReference type="InterPro" id="IPR019195">
    <property type="entry name" value="ABC_ATPase_put"/>
</dbReference>
<evidence type="ECO:0000313" key="3">
    <source>
        <dbReference type="EMBL" id="CDO68483.1"/>
    </source>
</evidence>
<comment type="caution">
    <text evidence="3">The sequence shown here is derived from an EMBL/GenBank/DDBJ whole genome shotgun (WGS) entry which is preliminary data.</text>
</comment>
<dbReference type="AlphaFoldDB" id="A0A060S7W1"/>